<reference evidence="3" key="1">
    <citation type="journal article" date="2020" name="bioRxiv">
        <title>Comparative genomics of Chlamydomonas.</title>
        <authorList>
            <person name="Craig R.J."/>
            <person name="Hasan A.R."/>
            <person name="Ness R.W."/>
            <person name="Keightley P.D."/>
        </authorList>
    </citation>
    <scope>NUCLEOTIDE SEQUENCE</scope>
    <source>
        <strain evidence="3">SAG 7.73</strain>
    </source>
</reference>
<dbReference type="OrthoDB" id="10511306at2759"/>
<dbReference type="Proteomes" id="UP000650467">
    <property type="component" value="Unassembled WGS sequence"/>
</dbReference>
<accession>A0A835STR5</accession>
<evidence type="ECO:0000313" key="4">
    <source>
        <dbReference type="Proteomes" id="UP000650467"/>
    </source>
</evidence>
<proteinExistence type="predicted"/>
<name>A0A835STR5_CHLIN</name>
<evidence type="ECO:0000256" key="2">
    <source>
        <dbReference type="SAM" id="SignalP"/>
    </source>
</evidence>
<protein>
    <submittedName>
        <fullName evidence="3">Uncharacterized protein</fullName>
    </submittedName>
</protein>
<dbReference type="AlphaFoldDB" id="A0A835STR5"/>
<feature type="signal peptide" evidence="2">
    <location>
        <begin position="1"/>
        <end position="19"/>
    </location>
</feature>
<evidence type="ECO:0000256" key="1">
    <source>
        <dbReference type="SAM" id="MobiDB-lite"/>
    </source>
</evidence>
<feature type="compositionally biased region" description="Low complexity" evidence="1">
    <location>
        <begin position="338"/>
        <end position="351"/>
    </location>
</feature>
<gene>
    <name evidence="3" type="ORF">HXX76_012916</name>
</gene>
<evidence type="ECO:0000313" key="3">
    <source>
        <dbReference type="EMBL" id="KAG2426600.1"/>
    </source>
</evidence>
<feature type="region of interest" description="Disordered" evidence="1">
    <location>
        <begin position="337"/>
        <end position="367"/>
    </location>
</feature>
<comment type="caution">
    <text evidence="3">The sequence shown here is derived from an EMBL/GenBank/DDBJ whole genome shotgun (WGS) entry which is preliminary data.</text>
</comment>
<dbReference type="EMBL" id="JAEHOC010000046">
    <property type="protein sequence ID" value="KAG2426600.1"/>
    <property type="molecule type" value="Genomic_DNA"/>
</dbReference>
<keyword evidence="2" id="KW-0732">Signal</keyword>
<sequence length="367" mass="38289">MSGIFFFSCTLLLVHATGATPPPFAIRATTERLLGNGTSLLSPGAPAVVTWHDGGIATVKVNLSRTAVFETQYVYLCVSAPTIKADFFALNVTGNGTTPGSVNSTSPTPLTYTSPRSGVLRSISYADAKADPRSYMCGPDSPQILFFEIWPRRTGLGYLSLSLVVEWRALYVRPVAPPASLQVHTVFSIYPTGDNYTQVGELSADAAAAVTGYGGTYGRAGAAAEVAVWNMSGALPPPGTFAVCAWLSGNNASGHGGAGWLHFRVTATVNGGAATVLDTSLFVPAANLVKTSAGNCLGRFDPQYLGQLILAKTALGAGPKLPYLEIRSTWAPVEAYTPAASPPASAARGGAKPPPRRAPPPRHRQLP</sequence>
<feature type="chain" id="PRO_5032297617" evidence="2">
    <location>
        <begin position="20"/>
        <end position="367"/>
    </location>
</feature>
<keyword evidence="4" id="KW-1185">Reference proteome</keyword>
<organism evidence="3 4">
    <name type="scientific">Chlamydomonas incerta</name>
    <dbReference type="NCBI Taxonomy" id="51695"/>
    <lineage>
        <taxon>Eukaryota</taxon>
        <taxon>Viridiplantae</taxon>
        <taxon>Chlorophyta</taxon>
        <taxon>core chlorophytes</taxon>
        <taxon>Chlorophyceae</taxon>
        <taxon>CS clade</taxon>
        <taxon>Chlamydomonadales</taxon>
        <taxon>Chlamydomonadaceae</taxon>
        <taxon>Chlamydomonas</taxon>
    </lineage>
</organism>